<keyword evidence="5 12" id="KW-0732">Signal</keyword>
<evidence type="ECO:0000256" key="6">
    <source>
        <dbReference type="ARBA" id="ARBA00022801"/>
    </source>
</evidence>
<evidence type="ECO:0000256" key="4">
    <source>
        <dbReference type="ARBA" id="ARBA00012350"/>
    </source>
</evidence>
<keyword evidence="11" id="KW-0812">Transmembrane</keyword>
<dbReference type="EC" id="3.2.1.101" evidence="4 10"/>
<evidence type="ECO:0000256" key="5">
    <source>
        <dbReference type="ARBA" id="ARBA00022729"/>
    </source>
</evidence>
<evidence type="ECO:0000256" key="8">
    <source>
        <dbReference type="ARBA" id="ARBA00023180"/>
    </source>
</evidence>
<evidence type="ECO:0000256" key="10">
    <source>
        <dbReference type="PIRNR" id="PIRNR016302"/>
    </source>
</evidence>
<comment type="catalytic activity">
    <reaction evidence="1 10">
        <text>Random hydrolysis of (1-&gt;6)-alpha-D-mannosidic linkages in unbranched (1-&gt;6)-mannans.</text>
        <dbReference type="EC" id="3.2.1.101"/>
    </reaction>
</comment>
<evidence type="ECO:0000313" key="13">
    <source>
        <dbReference type="EMBL" id="KXJ89958.1"/>
    </source>
</evidence>
<evidence type="ECO:0000256" key="2">
    <source>
        <dbReference type="ARBA" id="ARBA00004308"/>
    </source>
</evidence>
<keyword evidence="14" id="KW-1185">Reference proteome</keyword>
<feature type="signal peptide" evidence="12">
    <location>
        <begin position="1"/>
        <end position="21"/>
    </location>
</feature>
<dbReference type="GO" id="GO:0009272">
    <property type="term" value="P:fungal-type cell wall biogenesis"/>
    <property type="evidence" value="ECO:0007669"/>
    <property type="project" value="TreeGrafter"/>
</dbReference>
<dbReference type="OrthoDB" id="4187847at2759"/>
<keyword evidence="8" id="KW-0325">Glycoprotein</keyword>
<name>A0A136IYJ4_9PEZI</name>
<dbReference type="Proteomes" id="UP000070501">
    <property type="component" value="Unassembled WGS sequence"/>
</dbReference>
<evidence type="ECO:0000313" key="14">
    <source>
        <dbReference type="Proteomes" id="UP000070501"/>
    </source>
</evidence>
<keyword evidence="6 10" id="KW-0378">Hydrolase</keyword>
<dbReference type="PANTHER" id="PTHR12145:SF36">
    <property type="entry name" value="MANNAN ENDO-1,6-ALPHA-MANNOSIDASE DCW1"/>
    <property type="match status" value="1"/>
</dbReference>
<reference evidence="14" key="1">
    <citation type="submission" date="2016-02" db="EMBL/GenBank/DDBJ databases">
        <title>Draft genome sequence of Microdochium bolleyi, a fungal endophyte of beachgrass.</title>
        <authorList>
            <consortium name="DOE Joint Genome Institute"/>
            <person name="David A.S."/>
            <person name="May G."/>
            <person name="Haridas S."/>
            <person name="Lim J."/>
            <person name="Wang M."/>
            <person name="Labutti K."/>
            <person name="Lipzen A."/>
            <person name="Barry K."/>
            <person name="Grigoriev I.V."/>
        </authorList>
    </citation>
    <scope>NUCLEOTIDE SEQUENCE [LARGE SCALE GENOMIC DNA]</scope>
    <source>
        <strain evidence="14">J235TASD1</strain>
    </source>
</reference>
<proteinExistence type="inferred from homology"/>
<evidence type="ECO:0000256" key="3">
    <source>
        <dbReference type="ARBA" id="ARBA00009699"/>
    </source>
</evidence>
<sequence>MVRFSLQSLALAGLAVQQASAALPPVDFDDNKSIAAAAKLVAEDMLSFYPPYKGVLGWTIGILPGPPPDGDYYWWQGGAMWGTLLDYRHYTGDTSFDKYISDAMTHQVGANRDYNPRNWSASMGNDDQAFWGMSAMIATETGYTDPPPADAQWLSLVQAIVNEQTSMDRRAPDDGTPCSWGLRWQVYPTNNGYDYINTISNACYMNMASRLGRYFGNTTYLGVAERTYFFMKKLGYISDKYDVYDGAHLPKCDDINKFQFSYNSALLLQSAAYMYNATNGDAKWKTELDGLVKRTIEVFFGDQGIAFELNCETQKCTTDMESFKGYLHRWMASAMINAPYTRDTILPVLRSSAKAALKTCTGGDNGRMCGFRWRSGAFDVNMTLTWHFSLPQKLSAGHQMNVLGALVSTMNPASVKALRTNATGTSKGNFNAGSDATDLNAFAPITTGDKAGAGIVTAMIMAAALGAFAWMSLD</sequence>
<feature type="chain" id="PRO_5007293270" description="Mannan endo-1,6-alpha-mannosidase" evidence="12">
    <location>
        <begin position="22"/>
        <end position="474"/>
    </location>
</feature>
<gene>
    <name evidence="13" type="ORF">Micbo1qcDRAFT_196227</name>
</gene>
<comment type="similarity">
    <text evidence="3 10">Belongs to the glycosyl hydrolase 76 family.</text>
</comment>
<dbReference type="Pfam" id="PF03663">
    <property type="entry name" value="Glyco_hydro_76"/>
    <property type="match status" value="1"/>
</dbReference>
<evidence type="ECO:0000256" key="9">
    <source>
        <dbReference type="ARBA" id="ARBA00023295"/>
    </source>
</evidence>
<dbReference type="AlphaFoldDB" id="A0A136IYJ4"/>
<dbReference type="SUPFAM" id="SSF48208">
    <property type="entry name" value="Six-hairpin glycosidases"/>
    <property type="match status" value="1"/>
</dbReference>
<dbReference type="Gene3D" id="1.50.10.20">
    <property type="match status" value="1"/>
</dbReference>
<dbReference type="InterPro" id="IPR005198">
    <property type="entry name" value="Glyco_hydro_76"/>
</dbReference>
<accession>A0A136IYJ4</accession>
<dbReference type="GO" id="GO:0012505">
    <property type="term" value="C:endomembrane system"/>
    <property type="evidence" value="ECO:0007669"/>
    <property type="project" value="UniProtKB-SubCell"/>
</dbReference>
<keyword evidence="9 10" id="KW-0326">Glycosidase</keyword>
<dbReference type="EMBL" id="KQ964253">
    <property type="protein sequence ID" value="KXJ89958.1"/>
    <property type="molecule type" value="Genomic_DNA"/>
</dbReference>
<organism evidence="13 14">
    <name type="scientific">Microdochium bolleyi</name>
    <dbReference type="NCBI Taxonomy" id="196109"/>
    <lineage>
        <taxon>Eukaryota</taxon>
        <taxon>Fungi</taxon>
        <taxon>Dikarya</taxon>
        <taxon>Ascomycota</taxon>
        <taxon>Pezizomycotina</taxon>
        <taxon>Sordariomycetes</taxon>
        <taxon>Xylariomycetidae</taxon>
        <taxon>Xylariales</taxon>
        <taxon>Microdochiaceae</taxon>
        <taxon>Microdochium</taxon>
    </lineage>
</organism>
<comment type="subcellular location">
    <subcellularLocation>
        <location evidence="2">Endomembrane system</location>
    </subcellularLocation>
</comment>
<evidence type="ECO:0000256" key="12">
    <source>
        <dbReference type="SAM" id="SignalP"/>
    </source>
</evidence>
<evidence type="ECO:0000256" key="1">
    <source>
        <dbReference type="ARBA" id="ARBA00001452"/>
    </source>
</evidence>
<dbReference type="InterPro" id="IPR008928">
    <property type="entry name" value="6-hairpin_glycosidase_sf"/>
</dbReference>
<evidence type="ECO:0000256" key="11">
    <source>
        <dbReference type="SAM" id="Phobius"/>
    </source>
</evidence>
<dbReference type="InParanoid" id="A0A136IYJ4"/>
<dbReference type="PIRSF" id="PIRSF016302">
    <property type="entry name" value="Man_a_manosd"/>
    <property type="match status" value="1"/>
</dbReference>
<keyword evidence="7 11" id="KW-0472">Membrane</keyword>
<evidence type="ECO:0000256" key="7">
    <source>
        <dbReference type="ARBA" id="ARBA00023136"/>
    </source>
</evidence>
<dbReference type="GO" id="GO:0008496">
    <property type="term" value="F:mannan endo-1,6-alpha-mannosidase activity"/>
    <property type="evidence" value="ECO:0007669"/>
    <property type="project" value="UniProtKB-UniRule"/>
</dbReference>
<dbReference type="FunFam" id="1.50.10.20:FF:000006">
    <property type="entry name" value="Mannan endo-1,6-alpha-mannosidase"/>
    <property type="match status" value="1"/>
</dbReference>
<dbReference type="STRING" id="196109.A0A136IYJ4"/>
<dbReference type="InterPro" id="IPR014480">
    <property type="entry name" value="Mannan-1_6-alpha_mannosidase"/>
</dbReference>
<dbReference type="GO" id="GO:0016052">
    <property type="term" value="P:carbohydrate catabolic process"/>
    <property type="evidence" value="ECO:0007669"/>
    <property type="project" value="InterPro"/>
</dbReference>
<dbReference type="PANTHER" id="PTHR12145">
    <property type="entry name" value="MANNAN ENDO-1,6-ALPHA-MANNOSIDASE DCW1"/>
    <property type="match status" value="1"/>
</dbReference>
<protein>
    <recommendedName>
        <fullName evidence="4 10">Mannan endo-1,6-alpha-mannosidase</fullName>
        <ecNumber evidence="4 10">3.2.1.101</ecNumber>
    </recommendedName>
</protein>
<feature type="transmembrane region" description="Helical" evidence="11">
    <location>
        <begin position="451"/>
        <end position="473"/>
    </location>
</feature>
<keyword evidence="11" id="KW-1133">Transmembrane helix</keyword>